<gene>
    <name evidence="1" type="ORF">PM001_LOCUS195</name>
    <name evidence="2" type="ORF">PM001_LOCUS26754</name>
</gene>
<evidence type="ECO:0000313" key="3">
    <source>
        <dbReference type="Proteomes" id="UP001162060"/>
    </source>
</evidence>
<protein>
    <recommendedName>
        <fullName evidence="4">LAGLIDADG endonuclease</fullName>
    </recommendedName>
</protein>
<sequence length="198" mass="22912">MTDAQQRKLALQPFDEKELFHGLGSGFMEWGKEFVRKVGFAERACSFAWPKGIKVDVLGRHLAERHKAERHISTIVGRLRHGGSKAHKYYRRQVETRWLESNTLEHTMQRMLKTFTTKISPAQSMKLSTAPKATHRNWTDHFLYLTAISDACGGTNNLVLDNIVHYADPRMRTTMLSKLNTNRLDYLRQTEELAQFAH</sequence>
<evidence type="ECO:0008006" key="4">
    <source>
        <dbReference type="Google" id="ProtNLM"/>
    </source>
</evidence>
<evidence type="ECO:0000313" key="2">
    <source>
        <dbReference type="EMBL" id="CAK7941604.1"/>
    </source>
</evidence>
<accession>A0AAV1T185</accession>
<dbReference type="Proteomes" id="UP001162060">
    <property type="component" value="Unassembled WGS sequence"/>
</dbReference>
<proteinExistence type="predicted"/>
<evidence type="ECO:0000313" key="1">
    <source>
        <dbReference type="EMBL" id="CAK7891480.1"/>
    </source>
</evidence>
<dbReference type="EMBL" id="CAKLBY020000003">
    <property type="protein sequence ID" value="CAK7891480.1"/>
    <property type="molecule type" value="Genomic_DNA"/>
</dbReference>
<name>A0AAV1T185_9STRA</name>
<comment type="caution">
    <text evidence="1">The sequence shown here is derived from an EMBL/GenBank/DDBJ whole genome shotgun (WGS) entry which is preliminary data.</text>
</comment>
<organism evidence="1 3">
    <name type="scientific">Peronospora matthiolae</name>
    <dbReference type="NCBI Taxonomy" id="2874970"/>
    <lineage>
        <taxon>Eukaryota</taxon>
        <taxon>Sar</taxon>
        <taxon>Stramenopiles</taxon>
        <taxon>Oomycota</taxon>
        <taxon>Peronosporomycetes</taxon>
        <taxon>Peronosporales</taxon>
        <taxon>Peronosporaceae</taxon>
        <taxon>Peronospora</taxon>
    </lineage>
</organism>
<reference evidence="1" key="1">
    <citation type="submission" date="2024-01" db="EMBL/GenBank/DDBJ databases">
        <authorList>
            <person name="Webb A."/>
        </authorList>
    </citation>
    <scope>NUCLEOTIDE SEQUENCE</scope>
    <source>
        <strain evidence="1">Pm1</strain>
    </source>
</reference>
<dbReference type="EMBL" id="CAKLBY020000264">
    <property type="protein sequence ID" value="CAK7941604.1"/>
    <property type="molecule type" value="Genomic_DNA"/>
</dbReference>
<dbReference type="AlphaFoldDB" id="A0AAV1T185"/>